<organism evidence="2 3">
    <name type="scientific">Ligilactobacillus animalis</name>
    <dbReference type="NCBI Taxonomy" id="1605"/>
    <lineage>
        <taxon>Bacteria</taxon>
        <taxon>Bacillati</taxon>
        <taxon>Bacillota</taxon>
        <taxon>Bacilli</taxon>
        <taxon>Lactobacillales</taxon>
        <taxon>Lactobacillaceae</taxon>
        <taxon>Ligilactobacillus</taxon>
    </lineage>
</organism>
<feature type="domain" description="Quercetin 2,3-dioxygenase C-terminal cupin" evidence="1">
    <location>
        <begin position="32"/>
        <end position="99"/>
    </location>
</feature>
<dbReference type="Proteomes" id="UP000027129">
    <property type="component" value="Unassembled WGS sequence"/>
</dbReference>
<dbReference type="RefSeq" id="WP_052006333.1">
    <property type="nucleotide sequence ID" value="NZ_CP195054.1"/>
</dbReference>
<gene>
    <name evidence="2" type="ORF">Lani381_0516</name>
</gene>
<protein>
    <submittedName>
        <fullName evidence="2">Pirin</fullName>
    </submittedName>
</protein>
<dbReference type="InterPro" id="IPR011051">
    <property type="entry name" value="RmlC_Cupin_sf"/>
</dbReference>
<reference evidence="2 3" key="1">
    <citation type="submission" date="2014-04" db="EMBL/GenBank/DDBJ databases">
        <title>Draft Genome Sequence of Lactobacillus animalis 381-IL-28.</title>
        <authorList>
            <person name="Sturino J.M."/>
            <person name="Rajendran M."/>
            <person name="Altermann E."/>
        </authorList>
    </citation>
    <scope>NUCLEOTIDE SEQUENCE [LARGE SCALE GENOMIC DNA]</scope>
    <source>
        <strain evidence="2 3">381-IL-28</strain>
    </source>
</reference>
<dbReference type="EMBL" id="JMHU01000004">
    <property type="protein sequence ID" value="KDA46496.1"/>
    <property type="molecule type" value="Genomic_DNA"/>
</dbReference>
<dbReference type="Gene3D" id="2.60.120.10">
    <property type="entry name" value="Jelly Rolls"/>
    <property type="match status" value="1"/>
</dbReference>
<evidence type="ECO:0000259" key="1">
    <source>
        <dbReference type="Pfam" id="PF17954"/>
    </source>
</evidence>
<evidence type="ECO:0000313" key="3">
    <source>
        <dbReference type="Proteomes" id="UP000027129"/>
    </source>
</evidence>
<accession>A0ABR4RSF9</accession>
<proteinExistence type="predicted"/>
<dbReference type="PANTHER" id="PTHR43212">
    <property type="entry name" value="QUERCETIN 2,3-DIOXYGENASE"/>
    <property type="match status" value="1"/>
</dbReference>
<dbReference type="InterPro" id="IPR012093">
    <property type="entry name" value="Pirin"/>
</dbReference>
<dbReference type="InterPro" id="IPR014710">
    <property type="entry name" value="RmlC-like_jellyroll"/>
</dbReference>
<dbReference type="PANTHER" id="PTHR43212:SF3">
    <property type="entry name" value="QUERCETIN 2,3-DIOXYGENASE"/>
    <property type="match status" value="1"/>
</dbReference>
<dbReference type="SUPFAM" id="SSF51182">
    <property type="entry name" value="RmlC-like cupins"/>
    <property type="match status" value="1"/>
</dbReference>
<sequence>MLQIFIRPREQYLSPNVQFFDRKITRDGAWNLLAGPKNTASPLTIREATYLYNAHFDKQTKTTLPNLMGYRPWLYVMEGKLKVNGQKLTKGEAVTGDPVELERVKAYPGTTLVLLLTDLQAKMTYAGNFSGIKRFEYVAE</sequence>
<name>A0ABR4RSF9_9LACO</name>
<evidence type="ECO:0000313" key="2">
    <source>
        <dbReference type="EMBL" id="KDA46496.1"/>
    </source>
</evidence>
<keyword evidence="3" id="KW-1185">Reference proteome</keyword>
<dbReference type="InterPro" id="IPR041602">
    <property type="entry name" value="Quercetinase_C"/>
</dbReference>
<comment type="caution">
    <text evidence="2">The sequence shown here is derived from an EMBL/GenBank/DDBJ whole genome shotgun (WGS) entry which is preliminary data.</text>
</comment>
<dbReference type="Pfam" id="PF17954">
    <property type="entry name" value="Pirin_C_2"/>
    <property type="match status" value="1"/>
</dbReference>